<name>A0A218W6Q4_PUNGR</name>
<sequence>MERREIIFIPSPGITQLVPAVQLAKLITGKDEGSTAAAIGLLLYLQTLRDEQGRDVTELKGLSSRISYPQLCQPCPDKVSSIARDRNSEMYTVGPILDLKGDARIRSCCAQLHEELIAWFTNPYHQSCSPHGQLRGGPEREPGLWSEAGTGFCGPYTSHRPRERERWSTLHWCTQQSEVFVALRVELHTGESLVRGSNCCVAHVLRATVQWVRNALRELGVGIEVKKDYRRDVAGEQDVIVVSLEQIKLLRF</sequence>
<dbReference type="AlphaFoldDB" id="A0A218W6Q4"/>
<evidence type="ECO:0000313" key="2">
    <source>
        <dbReference type="Proteomes" id="UP000197138"/>
    </source>
</evidence>
<accession>A0A218W6Q4</accession>
<protein>
    <submittedName>
        <fullName evidence="1">Uncharacterized protein</fullName>
    </submittedName>
</protein>
<comment type="caution">
    <text evidence="1">The sequence shown here is derived from an EMBL/GenBank/DDBJ whole genome shotgun (WGS) entry which is preliminary data.</text>
</comment>
<dbReference type="EMBL" id="MTKT01005171">
    <property type="protein sequence ID" value="OWM68178.1"/>
    <property type="molecule type" value="Genomic_DNA"/>
</dbReference>
<gene>
    <name evidence="1" type="ORF">CDL15_Pgr016378</name>
</gene>
<proteinExistence type="predicted"/>
<reference evidence="2" key="1">
    <citation type="journal article" date="2017" name="Plant J.">
        <title>The pomegranate (Punica granatum L.) genome and the genomics of punicalagin biosynthesis.</title>
        <authorList>
            <person name="Qin G."/>
            <person name="Xu C."/>
            <person name="Ming R."/>
            <person name="Tang H."/>
            <person name="Guyot R."/>
            <person name="Kramer E.M."/>
            <person name="Hu Y."/>
            <person name="Yi X."/>
            <person name="Qi Y."/>
            <person name="Xu X."/>
            <person name="Gao Z."/>
            <person name="Pan H."/>
            <person name="Jian J."/>
            <person name="Tian Y."/>
            <person name="Yue Z."/>
            <person name="Xu Y."/>
        </authorList>
    </citation>
    <scope>NUCLEOTIDE SEQUENCE [LARGE SCALE GENOMIC DNA]</scope>
    <source>
        <strain evidence="2">cv. Dabenzi</strain>
    </source>
</reference>
<evidence type="ECO:0000313" key="1">
    <source>
        <dbReference type="EMBL" id="OWM68178.1"/>
    </source>
</evidence>
<organism evidence="1 2">
    <name type="scientific">Punica granatum</name>
    <name type="common">Pomegranate</name>
    <dbReference type="NCBI Taxonomy" id="22663"/>
    <lineage>
        <taxon>Eukaryota</taxon>
        <taxon>Viridiplantae</taxon>
        <taxon>Streptophyta</taxon>
        <taxon>Embryophyta</taxon>
        <taxon>Tracheophyta</taxon>
        <taxon>Spermatophyta</taxon>
        <taxon>Magnoliopsida</taxon>
        <taxon>eudicotyledons</taxon>
        <taxon>Gunneridae</taxon>
        <taxon>Pentapetalae</taxon>
        <taxon>rosids</taxon>
        <taxon>malvids</taxon>
        <taxon>Myrtales</taxon>
        <taxon>Lythraceae</taxon>
        <taxon>Punica</taxon>
    </lineage>
</organism>
<dbReference type="Proteomes" id="UP000197138">
    <property type="component" value="Unassembled WGS sequence"/>
</dbReference>